<proteinExistence type="predicted"/>
<name>A0A1Y0ELJ6_9BURK</name>
<feature type="region of interest" description="Disordered" evidence="1">
    <location>
        <begin position="1"/>
        <end position="23"/>
    </location>
</feature>
<dbReference type="AlphaFoldDB" id="A0A1Y0ELJ6"/>
<feature type="domain" description="Peptidase M20 dimerisation" evidence="2">
    <location>
        <begin position="51"/>
        <end position="132"/>
    </location>
</feature>
<dbReference type="SUPFAM" id="SSF55031">
    <property type="entry name" value="Bacterial exopeptidase dimerisation domain"/>
    <property type="match status" value="1"/>
</dbReference>
<dbReference type="EMBL" id="CP021455">
    <property type="protein sequence ID" value="ARU04290.1"/>
    <property type="molecule type" value="Genomic_DNA"/>
</dbReference>
<gene>
    <name evidence="3" type="ORF">CCO03_06005</name>
</gene>
<evidence type="ECO:0000313" key="3">
    <source>
        <dbReference type="EMBL" id="ARU04290.1"/>
    </source>
</evidence>
<sequence length="163" mass="16432">MASASHPPQARWAPAPPKTNTDQEHIMSKRWIAAGAMLASLLTAPLALAESVTVSFQGPGGHSNGNYGRTSAVHAAARAITKMAETMDAASYTVSGFGGGNSVNSIASDAVFKVDLKGDAVAGRQALTAAVAAGVQAENDFRGVKPGDLTGGVPAAISYVISP</sequence>
<organism evidence="3 4">
    <name type="scientific">Comamonas serinivorans</name>
    <dbReference type="NCBI Taxonomy" id="1082851"/>
    <lineage>
        <taxon>Bacteria</taxon>
        <taxon>Pseudomonadati</taxon>
        <taxon>Pseudomonadota</taxon>
        <taxon>Betaproteobacteria</taxon>
        <taxon>Burkholderiales</taxon>
        <taxon>Comamonadaceae</taxon>
        <taxon>Comamonas</taxon>
    </lineage>
</organism>
<dbReference type="GO" id="GO:0016787">
    <property type="term" value="F:hydrolase activity"/>
    <property type="evidence" value="ECO:0007669"/>
    <property type="project" value="UniProtKB-KW"/>
</dbReference>
<dbReference type="Gene3D" id="3.30.70.360">
    <property type="match status" value="1"/>
</dbReference>
<evidence type="ECO:0000313" key="4">
    <source>
        <dbReference type="Proteomes" id="UP000196138"/>
    </source>
</evidence>
<dbReference type="InterPro" id="IPR011650">
    <property type="entry name" value="Peptidase_M20_dimer"/>
</dbReference>
<keyword evidence="4" id="KW-1185">Reference proteome</keyword>
<protein>
    <recommendedName>
        <fullName evidence="2">Peptidase M20 dimerisation domain-containing protein</fullName>
    </recommendedName>
</protein>
<evidence type="ECO:0000256" key="1">
    <source>
        <dbReference type="SAM" id="MobiDB-lite"/>
    </source>
</evidence>
<dbReference type="InterPro" id="IPR036264">
    <property type="entry name" value="Bact_exopeptidase_dim_dom"/>
</dbReference>
<dbReference type="KEGG" id="cser:CCO03_06005"/>
<accession>A0A1Y0ELJ6</accession>
<reference evidence="3 4" key="1">
    <citation type="submission" date="2017-05" db="EMBL/GenBank/DDBJ databases">
        <authorList>
            <person name="Song R."/>
            <person name="Chenine A.L."/>
            <person name="Ruprecht R.M."/>
        </authorList>
    </citation>
    <scope>NUCLEOTIDE SEQUENCE [LARGE SCALE GENOMIC DNA]</scope>
    <source>
        <strain evidence="3 4">DSM 26136</strain>
    </source>
</reference>
<dbReference type="Proteomes" id="UP000196138">
    <property type="component" value="Chromosome"/>
</dbReference>
<dbReference type="Pfam" id="PF07687">
    <property type="entry name" value="M20_dimer"/>
    <property type="match status" value="1"/>
</dbReference>
<evidence type="ECO:0000259" key="2">
    <source>
        <dbReference type="Pfam" id="PF07687"/>
    </source>
</evidence>